<keyword evidence="1" id="KW-0732">Signal</keyword>
<dbReference type="InterPro" id="IPR038142">
    <property type="entry name" value="Cytochrome_P460_sp"/>
</dbReference>
<dbReference type="Gene3D" id="3.50.70.20">
    <property type="entry name" value="Cytochrome P460"/>
    <property type="match status" value="1"/>
</dbReference>
<keyword evidence="4" id="KW-1185">Reference proteome</keyword>
<dbReference type="RefSeq" id="WP_013460656.1">
    <property type="nucleotide sequence ID" value="NC_014762.1"/>
</dbReference>
<dbReference type="OrthoDB" id="511546at2"/>
<dbReference type="InterPro" id="IPR032033">
    <property type="entry name" value="Cytochrome_P460"/>
</dbReference>
<name>E4U1C2_SULKY</name>
<dbReference type="KEGG" id="sku:Sulku_1798"/>
<feature type="domain" description="Cytochrome P460" evidence="2">
    <location>
        <begin position="39"/>
        <end position="163"/>
    </location>
</feature>
<dbReference type="STRING" id="709032.Sulku_1798"/>
<proteinExistence type="predicted"/>
<dbReference type="HOGENOM" id="CLU_106310_2_0_7"/>
<dbReference type="Pfam" id="PF16694">
    <property type="entry name" value="Cytochrome_P460"/>
    <property type="match status" value="1"/>
</dbReference>
<dbReference type="CDD" id="cd20753">
    <property type="entry name" value="cyt_P460_Mc-like"/>
    <property type="match status" value="1"/>
</dbReference>
<dbReference type="eggNOG" id="ENOG5030IX9">
    <property type="taxonomic scope" value="Bacteria"/>
</dbReference>
<reference evidence="3 4" key="1">
    <citation type="journal article" date="2012" name="Stand. Genomic Sci.">
        <title>Complete genome sequence of the sulfur compounds oxidizing chemolithoautotroph Sulfuricurvum kujiense type strain (YK-1(T)).</title>
        <authorList>
            <person name="Han C."/>
            <person name="Kotsyurbenko O."/>
            <person name="Chertkov O."/>
            <person name="Held B."/>
            <person name="Lapidus A."/>
            <person name="Nolan M."/>
            <person name="Lucas S."/>
            <person name="Hammon N."/>
            <person name="Deshpande S."/>
            <person name="Cheng J.F."/>
            <person name="Tapia R."/>
            <person name="Goodwin L.A."/>
            <person name="Pitluck S."/>
            <person name="Liolios K."/>
            <person name="Pagani I."/>
            <person name="Ivanova N."/>
            <person name="Mavromatis K."/>
            <person name="Mikhailova N."/>
            <person name="Pati A."/>
            <person name="Chen A."/>
            <person name="Palaniappan K."/>
            <person name="Land M."/>
            <person name="Hauser L."/>
            <person name="Chang Y.J."/>
            <person name="Jeffries C.D."/>
            <person name="Brambilla E.M."/>
            <person name="Rohde M."/>
            <person name="Spring S."/>
            <person name="Sikorski J."/>
            <person name="Goker M."/>
            <person name="Woyke T."/>
            <person name="Bristow J."/>
            <person name="Eisen J.A."/>
            <person name="Markowitz V."/>
            <person name="Hugenholtz P."/>
            <person name="Kyrpides N.C."/>
            <person name="Klenk H.P."/>
            <person name="Detter J.C."/>
        </authorList>
    </citation>
    <scope>NUCLEOTIDE SEQUENCE [LARGE SCALE GENOMIC DNA]</scope>
    <source>
        <strain evidence="4">ATCC BAA-921 / DSM 16994 / JCM 11577 / YK-1</strain>
    </source>
</reference>
<dbReference type="AlphaFoldDB" id="E4U1C2"/>
<dbReference type="EMBL" id="CP002355">
    <property type="protein sequence ID" value="ADR34459.1"/>
    <property type="molecule type" value="Genomic_DNA"/>
</dbReference>
<feature type="chain" id="PRO_5003190143" description="Cytochrome P460 domain-containing protein" evidence="1">
    <location>
        <begin position="21"/>
        <end position="169"/>
    </location>
</feature>
<evidence type="ECO:0000256" key="1">
    <source>
        <dbReference type="SAM" id="SignalP"/>
    </source>
</evidence>
<evidence type="ECO:0000313" key="3">
    <source>
        <dbReference type="EMBL" id="ADR34459.1"/>
    </source>
</evidence>
<organism evidence="3 4">
    <name type="scientific">Sulfuricurvum kujiense (strain ATCC BAA-921 / DSM 16994 / JCM 11577 / YK-1)</name>
    <dbReference type="NCBI Taxonomy" id="709032"/>
    <lineage>
        <taxon>Bacteria</taxon>
        <taxon>Pseudomonadati</taxon>
        <taxon>Campylobacterota</taxon>
        <taxon>Epsilonproteobacteria</taxon>
        <taxon>Campylobacterales</taxon>
        <taxon>Sulfurimonadaceae</taxon>
        <taxon>Sulfuricurvum</taxon>
    </lineage>
</organism>
<feature type="signal peptide" evidence="1">
    <location>
        <begin position="1"/>
        <end position="20"/>
    </location>
</feature>
<evidence type="ECO:0000313" key="4">
    <source>
        <dbReference type="Proteomes" id="UP000008721"/>
    </source>
</evidence>
<evidence type="ECO:0000259" key="2">
    <source>
        <dbReference type="Pfam" id="PF16694"/>
    </source>
</evidence>
<gene>
    <name evidence="3" type="ordered locus">Sulku_1798</name>
</gene>
<sequence length="169" mass="19112">MFQRIMTFSAAFLFISTLSAASLPDIKMADTGLPFQKIEGYEDYRIVATHWRTDKKELRYVLANPIAYDAIKAKKLPMPEGSIMVKIGWSVKPMGAFPLALEADKLQRIEYMVKDSKHFDQNGDHWGYARFVKKGDTYVPYANGSAECVACHSSVASDDYLFSSFQPTF</sequence>
<dbReference type="Proteomes" id="UP000008721">
    <property type="component" value="Chromosome"/>
</dbReference>
<accession>E4U1C2</accession>
<protein>
    <recommendedName>
        <fullName evidence="2">Cytochrome P460 domain-containing protein</fullName>
    </recommendedName>
</protein>